<keyword evidence="6 9" id="KW-0320">Glycogen biosynthesis</keyword>
<comment type="catalytic activity">
    <reaction evidence="7">
        <text>[(1-&gt;4)-alpha-D-glucosyl](n) + UDP-alpha-D-glucose = [(1-&gt;4)-alpha-D-glucosyl](n+1) + UDP + H(+)</text>
        <dbReference type="Rhea" id="RHEA:18549"/>
        <dbReference type="Rhea" id="RHEA-COMP:9584"/>
        <dbReference type="Rhea" id="RHEA-COMP:9587"/>
        <dbReference type="ChEBI" id="CHEBI:15378"/>
        <dbReference type="ChEBI" id="CHEBI:15444"/>
        <dbReference type="ChEBI" id="CHEBI:58223"/>
        <dbReference type="ChEBI" id="CHEBI:58885"/>
        <dbReference type="EC" id="2.4.1.11"/>
    </reaction>
    <physiologicalReaction direction="left-to-right" evidence="7">
        <dbReference type="Rhea" id="RHEA:18550"/>
    </physiologicalReaction>
</comment>
<evidence type="ECO:0000256" key="1">
    <source>
        <dbReference type="ARBA" id="ARBA00004964"/>
    </source>
</evidence>
<dbReference type="GO" id="GO:0004373">
    <property type="term" value="F:alpha-1,4-glucan glucosyltransferase (UDP-glucose donor) activity"/>
    <property type="evidence" value="ECO:0007669"/>
    <property type="project" value="UniProtKB-EC"/>
</dbReference>
<dbReference type="InterPro" id="IPR008631">
    <property type="entry name" value="Glycogen_synth"/>
</dbReference>
<dbReference type="GO" id="GO:0005737">
    <property type="term" value="C:cytoplasm"/>
    <property type="evidence" value="ECO:0007669"/>
    <property type="project" value="TreeGrafter"/>
</dbReference>
<dbReference type="Pfam" id="PF05693">
    <property type="entry name" value="Glycogen_syn"/>
    <property type="match status" value="1"/>
</dbReference>
<dbReference type="PANTHER" id="PTHR10176">
    <property type="entry name" value="GLYCOGEN SYNTHASE"/>
    <property type="match status" value="1"/>
</dbReference>
<dbReference type="PANTHER" id="PTHR10176:SF3">
    <property type="entry name" value="GLYCOGEN [STARCH] SYNTHASE"/>
    <property type="match status" value="1"/>
</dbReference>
<accession>A0A0N4YBQ8</accession>
<dbReference type="Proteomes" id="UP000271162">
    <property type="component" value="Unassembled WGS sequence"/>
</dbReference>
<comment type="pathway">
    <text evidence="1 9">Glycan biosynthesis; glycogen biosynthesis.</text>
</comment>
<name>A0A0N4YBQ8_NIPBR</name>
<dbReference type="Gene3D" id="3.40.50.2000">
    <property type="entry name" value="Glycogen Phosphorylase B"/>
    <property type="match status" value="3"/>
</dbReference>
<reference evidence="11 12" key="2">
    <citation type="submission" date="2018-11" db="EMBL/GenBank/DDBJ databases">
        <authorList>
            <consortium name="Pathogen Informatics"/>
        </authorList>
    </citation>
    <scope>NUCLEOTIDE SEQUENCE [LARGE SCALE GENOMIC DNA]</scope>
</reference>
<feature type="region of interest" description="Disordered" evidence="10">
    <location>
        <begin position="199"/>
        <end position="248"/>
    </location>
</feature>
<dbReference type="UniPathway" id="UPA00164"/>
<feature type="region of interest" description="Disordered" evidence="10">
    <location>
        <begin position="28"/>
        <end position="66"/>
    </location>
</feature>
<organism evidence="13">
    <name type="scientific">Nippostrongylus brasiliensis</name>
    <name type="common">Rat hookworm</name>
    <dbReference type="NCBI Taxonomy" id="27835"/>
    <lineage>
        <taxon>Eukaryota</taxon>
        <taxon>Metazoa</taxon>
        <taxon>Ecdysozoa</taxon>
        <taxon>Nematoda</taxon>
        <taxon>Chromadorea</taxon>
        <taxon>Rhabditida</taxon>
        <taxon>Rhabditina</taxon>
        <taxon>Rhabditomorpha</taxon>
        <taxon>Strongyloidea</taxon>
        <taxon>Heligmosomidae</taxon>
        <taxon>Nippostrongylus</taxon>
    </lineage>
</organism>
<gene>
    <name evidence="11" type="ORF">NBR_LOCUS13921</name>
</gene>
<comment type="function">
    <text evidence="9">Transfers the glycosyl residue from UDP-Glc to the non-reducing end of alpha-1,4-glucan.</text>
</comment>
<evidence type="ECO:0000256" key="10">
    <source>
        <dbReference type="SAM" id="MobiDB-lite"/>
    </source>
</evidence>
<feature type="region of interest" description="Disordered" evidence="10">
    <location>
        <begin position="138"/>
        <end position="183"/>
    </location>
</feature>
<comment type="similarity">
    <text evidence="2 9">Belongs to the glycosyltransferase 3 family.</text>
</comment>
<evidence type="ECO:0000256" key="9">
    <source>
        <dbReference type="RuleBase" id="RU363104"/>
    </source>
</evidence>
<feature type="compositionally biased region" description="Polar residues" evidence="10">
    <location>
        <begin position="927"/>
        <end position="936"/>
    </location>
</feature>
<dbReference type="CDD" id="cd03793">
    <property type="entry name" value="GT3_GSY2-like"/>
    <property type="match status" value="1"/>
</dbReference>
<dbReference type="FunFam" id="3.40.50.2000:FF:000247">
    <property type="entry name" value="Glycogen [starch] synthase"/>
    <property type="match status" value="1"/>
</dbReference>
<keyword evidence="12" id="KW-1185">Reference proteome</keyword>
<evidence type="ECO:0000313" key="11">
    <source>
        <dbReference type="EMBL" id="VDL77510.1"/>
    </source>
</evidence>
<evidence type="ECO:0000256" key="7">
    <source>
        <dbReference type="ARBA" id="ARBA00047345"/>
    </source>
</evidence>
<sequence length="944" mass="105541">MPCHLATEFILATDVAVIPKPADALDSVRADATDGPEAVDIPELADVPKPEEVPEAAGAPEVTDPSQAVDALEEDVLKAVDSFKAKEDSDEAEVAEFEASEAADAVEGMEISHSNAPEEKDSFEAVRVPEVNIVEVLDTPSPVDAPEAPEERDVPGEAADFPDTAEAPGAGNSPQEDSSEMVDTLEAKEVNVEAAVPELETLEEAETLEVVELPEVAEPSETAKAPEQEDSSQESTCTDSLSPDPPGKVHLRKLITKCLLPNDDRYYEEGATMAAHGGMPRNLSYSKVARALAGEELKDREVLPLDEGLTAREEGRFVFECAWEVANKVGGIYTVLRSKAQVTFEELGDQYCMFGPMKNDKWRLEVEKVEPENRTIRAAIKKLHESGFKCMYGRWLIDGYPKVILFDLGSGSAKMNEWKQELFDRCKIGIPHEDIESNDAVIFGFMVAVFLKHFREAITAYQPLVVAHFHEWQAGVGLLMTRLWKLDIATVYTTHATLLGRHLCAGGCDFYNNLGSFNLDEEAGKRRIYHQYCLERAACHSAHIFTTVSEITGLEAEHLVHRKPDILTPNGLNVVKFAALHEFQNLHSLAKEKINNFIRGHFHGHLDFDLDKTLYFFTAGRYEFSNKGGDLFIESLARLNHYLRTTTDPRHMGTTVVAFIIYPAPANSFNVESLKGQAVTKQLKEAVDRIKESIGQRMFDVCLQGQLPDGHDLLSPADKVLLKRCIMATEKYDLPPICTHNMIRGDDQVLSALRRTQLLNNRHDRVKVVFHPEFLSSVSPLIGLDYEDFVRGCHLGVFPSYYEPWGYTPAECTVMGIPSISTNLSGFGCFMQEHVEDPSSYGIYIVDRRFKSAEESVRQLAQIMYDFCGMSRRQRIIQRNRTERLSELLDWNSLGVFYRDCRRMALEKLHPDVDNIIRQNEGKVPSAATSRRPSIHSSEDEDDE</sequence>
<dbReference type="AlphaFoldDB" id="A0A0N4YBQ8"/>
<reference evidence="13" key="1">
    <citation type="submission" date="2017-02" db="UniProtKB">
        <authorList>
            <consortium name="WormBaseParasite"/>
        </authorList>
    </citation>
    <scope>IDENTIFICATION</scope>
</reference>
<evidence type="ECO:0000256" key="8">
    <source>
        <dbReference type="ARBA" id="ARBA00073454"/>
    </source>
</evidence>
<evidence type="ECO:0000313" key="13">
    <source>
        <dbReference type="WBParaSite" id="NBR_0001392001-mRNA-1"/>
    </source>
</evidence>
<dbReference type="EMBL" id="UYSL01021188">
    <property type="protein sequence ID" value="VDL77510.1"/>
    <property type="molecule type" value="Genomic_DNA"/>
</dbReference>
<dbReference type="STRING" id="27835.A0A0N4YBQ8"/>
<dbReference type="OMA" id="NDEEECY"/>
<evidence type="ECO:0000256" key="2">
    <source>
        <dbReference type="ARBA" id="ARBA00010686"/>
    </source>
</evidence>
<dbReference type="GO" id="GO:0005978">
    <property type="term" value="P:glycogen biosynthetic process"/>
    <property type="evidence" value="ECO:0007669"/>
    <property type="project" value="UniProtKB-UniPathway"/>
</dbReference>
<feature type="region of interest" description="Disordered" evidence="10">
    <location>
        <begin position="917"/>
        <end position="944"/>
    </location>
</feature>
<feature type="compositionally biased region" description="Acidic residues" evidence="10">
    <location>
        <begin position="200"/>
        <end position="209"/>
    </location>
</feature>
<proteinExistence type="inferred from homology"/>
<dbReference type="EC" id="2.4.1.11" evidence="3 9"/>
<keyword evidence="5 9" id="KW-0808">Transferase</keyword>
<feature type="compositionally biased region" description="Low complexity" evidence="10">
    <location>
        <begin position="210"/>
        <end position="219"/>
    </location>
</feature>
<evidence type="ECO:0000256" key="4">
    <source>
        <dbReference type="ARBA" id="ARBA00022676"/>
    </source>
</evidence>
<dbReference type="WBParaSite" id="NBR_0001392001-mRNA-1">
    <property type="protein sequence ID" value="NBR_0001392001-mRNA-1"/>
    <property type="gene ID" value="NBR_0001392001"/>
</dbReference>
<evidence type="ECO:0000256" key="5">
    <source>
        <dbReference type="ARBA" id="ARBA00022679"/>
    </source>
</evidence>
<dbReference type="FunFam" id="3.40.50.2000:FF:000014">
    <property type="entry name" value="Glycogen [starch] synthase"/>
    <property type="match status" value="1"/>
</dbReference>
<keyword evidence="4 9" id="KW-0328">Glycosyltransferase</keyword>
<evidence type="ECO:0000256" key="6">
    <source>
        <dbReference type="ARBA" id="ARBA00023056"/>
    </source>
</evidence>
<evidence type="ECO:0000256" key="3">
    <source>
        <dbReference type="ARBA" id="ARBA00012558"/>
    </source>
</evidence>
<protein>
    <recommendedName>
        <fullName evidence="8 9">Glycogen [starch] synthase</fullName>
        <ecNumber evidence="3 9">2.4.1.11</ecNumber>
    </recommendedName>
</protein>
<evidence type="ECO:0000313" key="12">
    <source>
        <dbReference type="Proteomes" id="UP000271162"/>
    </source>
</evidence>
<dbReference type="SUPFAM" id="SSF53756">
    <property type="entry name" value="UDP-Glycosyltransferase/glycogen phosphorylase"/>
    <property type="match status" value="1"/>
</dbReference>